<dbReference type="Proteomes" id="UP000740557">
    <property type="component" value="Unassembled WGS sequence"/>
</dbReference>
<accession>A0A955EBJ9</accession>
<feature type="domain" description="Smf/DprA SLOG" evidence="2">
    <location>
        <begin position="8"/>
        <end position="212"/>
    </location>
</feature>
<evidence type="ECO:0000313" key="4">
    <source>
        <dbReference type="Proteomes" id="UP000740557"/>
    </source>
</evidence>
<dbReference type="GO" id="GO:0009294">
    <property type="term" value="P:DNA-mediated transformation"/>
    <property type="evidence" value="ECO:0007669"/>
    <property type="project" value="InterPro"/>
</dbReference>
<dbReference type="PANTHER" id="PTHR43022:SF1">
    <property type="entry name" value="PROTEIN SMF"/>
    <property type="match status" value="1"/>
</dbReference>
<organism evidence="3 4">
    <name type="scientific">candidate division WWE3 bacterium</name>
    <dbReference type="NCBI Taxonomy" id="2053526"/>
    <lineage>
        <taxon>Bacteria</taxon>
        <taxon>Katanobacteria</taxon>
    </lineage>
</organism>
<dbReference type="InterPro" id="IPR057666">
    <property type="entry name" value="DrpA_SLOG"/>
</dbReference>
<evidence type="ECO:0000256" key="1">
    <source>
        <dbReference type="ARBA" id="ARBA00006525"/>
    </source>
</evidence>
<evidence type="ECO:0000259" key="2">
    <source>
        <dbReference type="Pfam" id="PF02481"/>
    </source>
</evidence>
<sequence length="220" mass="23544">MLGNITTLYPNSKQYPPLLSSLQSPPMLSVLGNIDALYKPTIAIIGSRKMSTYGSMVTKRLCKTLAGLNCATVAGLAVGIDLEAHITSATLQIPTIAVLGYGLGYLPKMHQYKHIKSILASGGCVVSTYTFASKPEKYKFVERNQVIAGLSCALVVVEAAIHSGTNHTVNFMLSLGRSVYAVPGSIFSATSRGTNSMIYDGATPLKDISELRINFENHTL</sequence>
<evidence type="ECO:0000313" key="3">
    <source>
        <dbReference type="EMBL" id="MCA9307917.1"/>
    </source>
</evidence>
<dbReference type="InterPro" id="IPR003488">
    <property type="entry name" value="DprA"/>
</dbReference>
<protein>
    <submittedName>
        <fullName evidence="3">DNA-protecting protein DprA</fullName>
    </submittedName>
</protein>
<dbReference type="Pfam" id="PF02481">
    <property type="entry name" value="DNA_processg_A"/>
    <property type="match status" value="1"/>
</dbReference>
<comment type="caution">
    <text evidence="3">The sequence shown here is derived from an EMBL/GenBank/DDBJ whole genome shotgun (WGS) entry which is preliminary data.</text>
</comment>
<comment type="similarity">
    <text evidence="1">Belongs to the DprA/Smf family.</text>
</comment>
<reference evidence="3" key="1">
    <citation type="submission" date="2020-04" db="EMBL/GenBank/DDBJ databases">
        <authorList>
            <person name="Zhang T."/>
        </authorList>
    </citation>
    <scope>NUCLEOTIDE SEQUENCE</scope>
    <source>
        <strain evidence="3">HKST-UBA79</strain>
    </source>
</reference>
<proteinExistence type="inferred from homology"/>
<dbReference type="Gene3D" id="3.40.50.450">
    <property type="match status" value="1"/>
</dbReference>
<dbReference type="SUPFAM" id="SSF102405">
    <property type="entry name" value="MCP/YpsA-like"/>
    <property type="match status" value="1"/>
</dbReference>
<dbReference type="EMBL" id="JAGQNX010000008">
    <property type="protein sequence ID" value="MCA9307917.1"/>
    <property type="molecule type" value="Genomic_DNA"/>
</dbReference>
<dbReference type="PANTHER" id="PTHR43022">
    <property type="entry name" value="PROTEIN SMF"/>
    <property type="match status" value="1"/>
</dbReference>
<name>A0A955EBJ9_UNCKA</name>
<reference evidence="3" key="2">
    <citation type="journal article" date="2021" name="Microbiome">
        <title>Successional dynamics and alternative stable states in a saline activated sludge microbial community over 9 years.</title>
        <authorList>
            <person name="Wang Y."/>
            <person name="Ye J."/>
            <person name="Ju F."/>
            <person name="Liu L."/>
            <person name="Boyd J.A."/>
            <person name="Deng Y."/>
            <person name="Parks D.H."/>
            <person name="Jiang X."/>
            <person name="Yin X."/>
            <person name="Woodcroft B.J."/>
            <person name="Tyson G.W."/>
            <person name="Hugenholtz P."/>
            <person name="Polz M.F."/>
            <person name="Zhang T."/>
        </authorList>
    </citation>
    <scope>NUCLEOTIDE SEQUENCE</scope>
    <source>
        <strain evidence="3">HKST-UBA79</strain>
    </source>
</reference>
<gene>
    <name evidence="3" type="ORF">KC980_00220</name>
</gene>
<dbReference type="AlphaFoldDB" id="A0A955EBJ9"/>